<dbReference type="SUPFAM" id="SSF140566">
    <property type="entry name" value="FlgN-like"/>
    <property type="match status" value="1"/>
</dbReference>
<gene>
    <name evidence="4" type="ORF">AB4566_05550</name>
</gene>
<keyword evidence="4" id="KW-0969">Cilium</keyword>
<dbReference type="Pfam" id="PF05130">
    <property type="entry name" value="FlgN"/>
    <property type="match status" value="1"/>
</dbReference>
<protein>
    <submittedName>
        <fullName evidence="4">Flagella synthesis protein FlgN</fullName>
    </submittedName>
</protein>
<comment type="similarity">
    <text evidence="2">Belongs to the FlgN family.</text>
</comment>
<sequence length="141" mass="15474">MAALVDLINFQLQSAQSLSELLELEKVAITGRKSGDIERLAKEKVVLINQLNQTDQRIASHSNVNELREKPELADLVSKIQSIVHDCQQANLTNGEALNRAQLSFNKLSNLMQQSQGKIGMTYNAGGQTRTISTLGTNLKA</sequence>
<dbReference type="RefSeq" id="WP_273296852.1">
    <property type="nucleotide sequence ID" value="NZ_JBFRUW010000015.1"/>
</dbReference>
<evidence type="ECO:0000313" key="5">
    <source>
        <dbReference type="Proteomes" id="UP001570417"/>
    </source>
</evidence>
<evidence type="ECO:0000256" key="3">
    <source>
        <dbReference type="ARBA" id="ARBA00022795"/>
    </source>
</evidence>
<name>A0ABV4N8N1_9VIBR</name>
<evidence type="ECO:0000256" key="2">
    <source>
        <dbReference type="ARBA" id="ARBA00007703"/>
    </source>
</evidence>
<dbReference type="EMBL" id="JBFRUW010000015">
    <property type="protein sequence ID" value="MFA0567736.1"/>
    <property type="molecule type" value="Genomic_DNA"/>
</dbReference>
<dbReference type="InterPro" id="IPR007809">
    <property type="entry name" value="FlgN-like"/>
</dbReference>
<keyword evidence="4" id="KW-0966">Cell projection</keyword>
<keyword evidence="3" id="KW-1005">Bacterial flagellum biogenesis</keyword>
<dbReference type="InterPro" id="IPR036679">
    <property type="entry name" value="FlgN-like_sf"/>
</dbReference>
<keyword evidence="4" id="KW-0282">Flagellum</keyword>
<evidence type="ECO:0000256" key="1">
    <source>
        <dbReference type="ARBA" id="ARBA00002397"/>
    </source>
</evidence>
<accession>A0ABV4N8N1</accession>
<reference evidence="4 5" key="1">
    <citation type="journal article" date="2024" name="ISME J.">
        <title>Tailless and filamentous prophages are predominant in marine Vibrio.</title>
        <authorList>
            <person name="Steensen K."/>
            <person name="Seneca J."/>
            <person name="Bartlau N."/>
            <person name="Yu X.A."/>
            <person name="Hussain F.A."/>
            <person name="Polz M.F."/>
        </authorList>
    </citation>
    <scope>NUCLEOTIDE SEQUENCE [LARGE SCALE GENOMIC DNA]</scope>
    <source>
        <strain evidence="4 5">10N.222.51.A1</strain>
    </source>
</reference>
<dbReference type="Gene3D" id="1.20.58.300">
    <property type="entry name" value="FlgN-like"/>
    <property type="match status" value="1"/>
</dbReference>
<comment type="function">
    <text evidence="1">Required for the efficient initiation of filament assembly.</text>
</comment>
<keyword evidence="5" id="KW-1185">Reference proteome</keyword>
<dbReference type="Proteomes" id="UP001570417">
    <property type="component" value="Unassembled WGS sequence"/>
</dbReference>
<organism evidence="4 5">
    <name type="scientific">Vibrio gallaecicus</name>
    <dbReference type="NCBI Taxonomy" id="552386"/>
    <lineage>
        <taxon>Bacteria</taxon>
        <taxon>Pseudomonadati</taxon>
        <taxon>Pseudomonadota</taxon>
        <taxon>Gammaproteobacteria</taxon>
        <taxon>Vibrionales</taxon>
        <taxon>Vibrionaceae</taxon>
        <taxon>Vibrio</taxon>
    </lineage>
</organism>
<comment type="caution">
    <text evidence="4">The sequence shown here is derived from an EMBL/GenBank/DDBJ whole genome shotgun (WGS) entry which is preliminary data.</text>
</comment>
<evidence type="ECO:0000313" key="4">
    <source>
        <dbReference type="EMBL" id="MFA0567736.1"/>
    </source>
</evidence>
<proteinExistence type="inferred from homology"/>